<reference evidence="1" key="2">
    <citation type="submission" date="2024-06" db="EMBL/GenBank/DDBJ databases">
        <authorList>
            <person name="Petrova K.O."/>
            <person name="Toshchakov S.V."/>
            <person name="Boltjanskaja Y.V."/>
            <person name="Kevbrin V.V."/>
        </authorList>
    </citation>
    <scope>NUCLEOTIDE SEQUENCE</scope>
    <source>
        <strain evidence="1">Z-710</strain>
    </source>
</reference>
<reference evidence="1" key="1">
    <citation type="journal article" date="2018" name="Antonie Van Leeuwenhoek">
        <title>Proteinivorax hydrogeniformans sp. nov., an anaerobic, haloalkaliphilic bacterium fermenting proteinaceous compounds with high hydrogen production.</title>
        <authorList>
            <person name="Boltyanskaya Y."/>
            <person name="Detkova E."/>
            <person name="Pimenov N."/>
            <person name="Kevbrin V."/>
        </authorList>
    </citation>
    <scope>NUCLEOTIDE SEQUENCE</scope>
    <source>
        <strain evidence="1">Z-710</strain>
    </source>
</reference>
<gene>
    <name evidence="1" type="ORF">PRVXH_002306</name>
</gene>
<dbReference type="AlphaFoldDB" id="A0AAU8HS14"/>
<dbReference type="RefSeq" id="WP_353892916.1">
    <property type="nucleotide sequence ID" value="NZ_CP159485.1"/>
</dbReference>
<name>A0AAU8HS14_9FIRM</name>
<accession>A0AAU8HS14</accession>
<protein>
    <recommendedName>
        <fullName evidence="2">N-acetyltransferase domain-containing protein</fullName>
    </recommendedName>
</protein>
<evidence type="ECO:0000313" key="1">
    <source>
        <dbReference type="EMBL" id="XCI28349.1"/>
    </source>
</evidence>
<sequence length="197" mass="23315">MKKLMKLIFRKELANYDIKYKEFIREKEEENQIKIKMIERESKKKYEQYRLIKRIFDIDKGSKIVGMKNNKNNEELIITERVTDSCVWVKLYGRSYPGAGHLPRIMGSLRKTLGEPKLRTYIKIDDIINIDDNIGNGSIMMEHYIKLAKSLGVEYISGLLSEVDKDHFERSERFYKKFGFEVSFNENKTNGSIRLDL</sequence>
<dbReference type="EMBL" id="CP159485">
    <property type="protein sequence ID" value="XCI28349.1"/>
    <property type="molecule type" value="Genomic_DNA"/>
</dbReference>
<evidence type="ECO:0008006" key="2">
    <source>
        <dbReference type="Google" id="ProtNLM"/>
    </source>
</evidence>
<organism evidence="1">
    <name type="scientific">Proteinivorax hydrogeniformans</name>
    <dbReference type="NCBI Taxonomy" id="1826727"/>
    <lineage>
        <taxon>Bacteria</taxon>
        <taxon>Bacillati</taxon>
        <taxon>Bacillota</taxon>
        <taxon>Clostridia</taxon>
        <taxon>Eubacteriales</taxon>
        <taxon>Proteinivoracaceae</taxon>
        <taxon>Proteinivorax</taxon>
    </lineage>
</organism>
<dbReference type="SUPFAM" id="SSF55729">
    <property type="entry name" value="Acyl-CoA N-acyltransferases (Nat)"/>
    <property type="match status" value="1"/>
</dbReference>
<dbReference type="InterPro" id="IPR016181">
    <property type="entry name" value="Acyl_CoA_acyltransferase"/>
</dbReference>
<proteinExistence type="predicted"/>